<dbReference type="GO" id="GO:0006412">
    <property type="term" value="P:translation"/>
    <property type="evidence" value="ECO:0007669"/>
    <property type="project" value="UniProtKB-KW"/>
</dbReference>
<gene>
    <name evidence="6" type="ORF">EV209_0095</name>
</gene>
<dbReference type="OrthoDB" id="9809296at2"/>
<dbReference type="AlphaFoldDB" id="A0A4Q7PNF4"/>
<evidence type="ECO:0000259" key="5">
    <source>
        <dbReference type="Pfam" id="PF04073"/>
    </source>
</evidence>
<dbReference type="CDD" id="cd00002">
    <property type="entry name" value="YbaK_deacylase"/>
    <property type="match status" value="1"/>
</dbReference>
<dbReference type="PIRSF" id="PIRSF006181">
    <property type="entry name" value="EbsC_YbaK"/>
    <property type="match status" value="1"/>
</dbReference>
<dbReference type="InterPro" id="IPR036754">
    <property type="entry name" value="YbaK/aa-tRNA-synt-asso_dom_sf"/>
</dbReference>
<dbReference type="SUPFAM" id="SSF55826">
    <property type="entry name" value="YbaK/ProRS associated domain"/>
    <property type="match status" value="1"/>
</dbReference>
<dbReference type="InterPro" id="IPR004369">
    <property type="entry name" value="Prolyl-tRNA_editing_YbaK/EbsC"/>
</dbReference>
<feature type="domain" description="YbaK/aminoacyl-tRNA synthetase-associated" evidence="5">
    <location>
        <begin position="45"/>
        <end position="157"/>
    </location>
</feature>
<accession>A0A4Q7PNF4</accession>
<keyword evidence="7" id="KW-1185">Reference proteome</keyword>
<keyword evidence="3 4" id="KW-0456">Lyase</keyword>
<evidence type="ECO:0000256" key="1">
    <source>
        <dbReference type="ARBA" id="ARBA00009798"/>
    </source>
</evidence>
<sequence>MTDLAKKTYEPPAKTNAMRLLEQAGVPYETIEYSVDESDLSGSHVAEVTGLPPEQLFKTLVARGERLGILVFCIPVPEELNLKKAAALAGDKRVELIHVKELQDLTGYMRGGCSPVGMKKNYPVFFDETVILFDRVYISAGCRGRQIIAAPEDLIRFLGARTADLTL</sequence>
<dbReference type="Pfam" id="PF04073">
    <property type="entry name" value="tRNA_edit"/>
    <property type="match status" value="1"/>
</dbReference>
<dbReference type="EMBL" id="SGXF01000001">
    <property type="protein sequence ID" value="RZT01995.1"/>
    <property type="molecule type" value="Genomic_DNA"/>
</dbReference>
<reference evidence="6 7" key="1">
    <citation type="submission" date="2019-02" db="EMBL/GenBank/DDBJ databases">
        <title>Genomic Encyclopedia of Type Strains, Phase IV (KMG-IV): sequencing the most valuable type-strain genomes for metagenomic binning, comparative biology and taxonomic classification.</title>
        <authorList>
            <person name="Goeker M."/>
        </authorList>
    </citation>
    <scope>NUCLEOTIDE SEQUENCE [LARGE SCALE GENOMIC DNA]</scope>
    <source>
        <strain evidence="6 7">DSM 29486</strain>
    </source>
</reference>
<dbReference type="InterPro" id="IPR007214">
    <property type="entry name" value="YbaK/aa-tRNA-synth-assoc-dom"/>
</dbReference>
<dbReference type="GO" id="GO:0002161">
    <property type="term" value="F:aminoacyl-tRNA deacylase activity"/>
    <property type="evidence" value="ECO:0007669"/>
    <property type="project" value="InterPro"/>
</dbReference>
<evidence type="ECO:0000256" key="3">
    <source>
        <dbReference type="ARBA" id="ARBA00023239"/>
    </source>
</evidence>
<dbReference type="Gene3D" id="3.90.960.10">
    <property type="entry name" value="YbaK/aminoacyl-tRNA synthetase-associated domain"/>
    <property type="match status" value="1"/>
</dbReference>
<dbReference type="Proteomes" id="UP000292927">
    <property type="component" value="Unassembled WGS sequence"/>
</dbReference>
<evidence type="ECO:0000256" key="4">
    <source>
        <dbReference type="PIRNR" id="PIRNR006181"/>
    </source>
</evidence>
<dbReference type="PANTHER" id="PTHR30411">
    <property type="entry name" value="CYTOPLASMIC PROTEIN"/>
    <property type="match status" value="1"/>
</dbReference>
<dbReference type="PANTHER" id="PTHR30411:SF0">
    <property type="entry name" value="CYS-TRNA(PRO)_CYS-TRNA(CYS) DEACYLASE YBAK"/>
    <property type="match status" value="1"/>
</dbReference>
<protein>
    <recommendedName>
        <fullName evidence="4">Cys-tRNA(Pro)/Cys-tRNA(Cys) deacylase</fullName>
        <ecNumber evidence="4">4.2.-.-</ecNumber>
    </recommendedName>
</protein>
<evidence type="ECO:0000313" key="7">
    <source>
        <dbReference type="Proteomes" id="UP000292927"/>
    </source>
</evidence>
<dbReference type="GO" id="GO:0016829">
    <property type="term" value="F:lyase activity"/>
    <property type="evidence" value="ECO:0007669"/>
    <property type="project" value="UniProtKB-KW"/>
</dbReference>
<organism evidence="6 7">
    <name type="scientific">Cuneatibacter caecimuris</name>
    <dbReference type="NCBI Taxonomy" id="1796618"/>
    <lineage>
        <taxon>Bacteria</taxon>
        <taxon>Bacillati</taxon>
        <taxon>Bacillota</taxon>
        <taxon>Clostridia</taxon>
        <taxon>Lachnospirales</taxon>
        <taxon>Lachnospiraceae</taxon>
        <taxon>Cuneatibacter</taxon>
    </lineage>
</organism>
<name>A0A4Q7PNF4_9FIRM</name>
<evidence type="ECO:0000256" key="2">
    <source>
        <dbReference type="ARBA" id="ARBA00022917"/>
    </source>
</evidence>
<keyword evidence="2 4" id="KW-0648">Protein biosynthesis</keyword>
<dbReference type="EC" id="4.2.-.-" evidence="4"/>
<comment type="caution">
    <text evidence="6">The sequence shown here is derived from an EMBL/GenBank/DDBJ whole genome shotgun (WGS) entry which is preliminary data.</text>
</comment>
<proteinExistence type="inferred from homology"/>
<comment type="similarity">
    <text evidence="1 4">Belongs to the prolyl-tRNA editing family. YbaK/EbsC subfamily.</text>
</comment>
<dbReference type="NCBIfam" id="TIGR00011">
    <property type="entry name" value="YbaK_EbsC"/>
    <property type="match status" value="1"/>
</dbReference>
<evidence type="ECO:0000313" key="6">
    <source>
        <dbReference type="EMBL" id="RZT01995.1"/>
    </source>
</evidence>